<dbReference type="InterPro" id="IPR036380">
    <property type="entry name" value="Isochorismatase-like_sf"/>
</dbReference>
<feature type="domain" description="Isochorismatase-like" evidence="2">
    <location>
        <begin position="16"/>
        <end position="191"/>
    </location>
</feature>
<evidence type="ECO:0000259" key="2">
    <source>
        <dbReference type="Pfam" id="PF00857"/>
    </source>
</evidence>
<keyword evidence="4" id="KW-1185">Reference proteome</keyword>
<dbReference type="GO" id="GO:0016787">
    <property type="term" value="F:hydrolase activity"/>
    <property type="evidence" value="ECO:0007669"/>
    <property type="project" value="UniProtKB-KW"/>
</dbReference>
<keyword evidence="1 3" id="KW-0378">Hydrolase</keyword>
<evidence type="ECO:0000256" key="1">
    <source>
        <dbReference type="ARBA" id="ARBA00022801"/>
    </source>
</evidence>
<dbReference type="InterPro" id="IPR050272">
    <property type="entry name" value="Isochorismatase-like_hydrls"/>
</dbReference>
<proteinExistence type="predicted"/>
<comment type="caution">
    <text evidence="3">The sequence shown here is derived from an EMBL/GenBank/DDBJ whole genome shotgun (WGS) entry which is preliminary data.</text>
</comment>
<accession>A0A3S0V658</accession>
<dbReference type="SUPFAM" id="SSF52499">
    <property type="entry name" value="Isochorismatase-like hydrolases"/>
    <property type="match status" value="1"/>
</dbReference>
<dbReference type="AlphaFoldDB" id="A0A3S0V658"/>
<dbReference type="Gene3D" id="3.40.50.850">
    <property type="entry name" value="Isochorismatase-like"/>
    <property type="match status" value="1"/>
</dbReference>
<evidence type="ECO:0000313" key="4">
    <source>
        <dbReference type="Proteomes" id="UP000280346"/>
    </source>
</evidence>
<dbReference type="Proteomes" id="UP000280346">
    <property type="component" value="Unassembled WGS sequence"/>
</dbReference>
<dbReference type="PANTHER" id="PTHR43540:SF1">
    <property type="entry name" value="ISOCHORISMATASE HYDROLASE"/>
    <property type="match status" value="1"/>
</dbReference>
<name>A0A3S0V658_9PROT</name>
<reference evidence="3 4" key="1">
    <citation type="submission" date="2018-12" db="EMBL/GenBank/DDBJ databases">
        <authorList>
            <person name="Yang Y."/>
        </authorList>
    </citation>
    <scope>NUCLEOTIDE SEQUENCE [LARGE SCALE GENOMIC DNA]</scope>
    <source>
        <strain evidence="3 4">GSF71</strain>
    </source>
</reference>
<dbReference type="InterPro" id="IPR000868">
    <property type="entry name" value="Isochorismatase-like_dom"/>
</dbReference>
<dbReference type="OrthoDB" id="9794942at2"/>
<dbReference type="Pfam" id="PF00857">
    <property type="entry name" value="Isochorismatase"/>
    <property type="match status" value="1"/>
</dbReference>
<protein>
    <submittedName>
        <fullName evidence="3">Cysteine hydrolase</fullName>
    </submittedName>
</protein>
<dbReference type="PANTHER" id="PTHR43540">
    <property type="entry name" value="PEROXYUREIDOACRYLATE/UREIDOACRYLATE AMIDOHYDROLASE-RELATED"/>
    <property type="match status" value="1"/>
</dbReference>
<organism evidence="3 4">
    <name type="scientific">Azospirillum doebereinerae</name>
    <dbReference type="NCBI Taxonomy" id="92933"/>
    <lineage>
        <taxon>Bacteria</taxon>
        <taxon>Pseudomonadati</taxon>
        <taxon>Pseudomonadota</taxon>
        <taxon>Alphaproteobacteria</taxon>
        <taxon>Rhodospirillales</taxon>
        <taxon>Azospirillaceae</taxon>
        <taxon>Azospirillum</taxon>
    </lineage>
</organism>
<evidence type="ECO:0000313" key="3">
    <source>
        <dbReference type="EMBL" id="RUQ70812.1"/>
    </source>
</evidence>
<sequence length="204" mass="21748">MERPPEGLTERLPTDAALLVVDLQKAIDDPRWARVGPRNNPQAEANVAALLGAWRRAGRTVVHVRHDSTEPGSTYRPGGPGHPFKDEALPLPGERVVAKTVHSAFVGTDLDAWLRERGIGTLVVVGVITNNSVEATARMAGNLGYDTRVVSDATFTFARLDWSGRHRTAEEVHDLSLANLSGEYATVMDTAAVLAAVLAALGGG</sequence>
<gene>
    <name evidence="3" type="ORF">EJ913_13715</name>
</gene>
<dbReference type="CDD" id="cd01014">
    <property type="entry name" value="nicotinamidase_related"/>
    <property type="match status" value="1"/>
</dbReference>
<dbReference type="EMBL" id="RZIJ01000009">
    <property type="protein sequence ID" value="RUQ70812.1"/>
    <property type="molecule type" value="Genomic_DNA"/>
</dbReference>
<dbReference type="RefSeq" id="WP_126998714.1">
    <property type="nucleotide sequence ID" value="NZ_CP173191.1"/>
</dbReference>